<dbReference type="Proteomes" id="UP000292447">
    <property type="component" value="Chromosome II"/>
</dbReference>
<evidence type="ECO:0000259" key="1">
    <source>
        <dbReference type="Pfam" id="PF14622"/>
    </source>
</evidence>
<keyword evidence="2" id="KW-0689">Ribosomal protein</keyword>
<dbReference type="Pfam" id="PF14622">
    <property type="entry name" value="Ribonucleas_3_3"/>
    <property type="match status" value="1"/>
</dbReference>
<dbReference type="EMBL" id="CP034457">
    <property type="protein sequence ID" value="QBM87726.1"/>
    <property type="molecule type" value="Genomic_DNA"/>
</dbReference>
<dbReference type="SUPFAM" id="SSF69065">
    <property type="entry name" value="RNase III domain-like"/>
    <property type="match status" value="1"/>
</dbReference>
<organism evidence="2 3">
    <name type="scientific">Metschnikowia aff. pulcherrima</name>
    <dbReference type="NCBI Taxonomy" id="2163413"/>
    <lineage>
        <taxon>Eukaryota</taxon>
        <taxon>Fungi</taxon>
        <taxon>Dikarya</taxon>
        <taxon>Ascomycota</taxon>
        <taxon>Saccharomycotina</taxon>
        <taxon>Pichiomycetes</taxon>
        <taxon>Metschnikowiaceae</taxon>
        <taxon>Metschnikowia</taxon>
    </lineage>
</organism>
<name>A0A4P6XNA8_9ASCO</name>
<dbReference type="GO" id="GO:0032543">
    <property type="term" value="P:mitochondrial translation"/>
    <property type="evidence" value="ECO:0007669"/>
    <property type="project" value="InterPro"/>
</dbReference>
<dbReference type="GO" id="GO:0005762">
    <property type="term" value="C:mitochondrial large ribosomal subunit"/>
    <property type="evidence" value="ECO:0007669"/>
    <property type="project" value="InterPro"/>
</dbReference>
<dbReference type="Gene3D" id="1.10.1520.10">
    <property type="entry name" value="Ribonuclease III domain"/>
    <property type="match status" value="1"/>
</dbReference>
<dbReference type="AlphaFoldDB" id="A0A4P6XNA8"/>
<evidence type="ECO:0000313" key="2">
    <source>
        <dbReference type="EMBL" id="QBM87726.1"/>
    </source>
</evidence>
<dbReference type="InterPro" id="IPR000999">
    <property type="entry name" value="RNase_III_dom"/>
</dbReference>
<protein>
    <submittedName>
        <fullName evidence="2">Large subunit ribosomal protein L15</fullName>
    </submittedName>
</protein>
<keyword evidence="2" id="KW-0687">Ribonucleoprotein</keyword>
<dbReference type="GO" id="GO:0004525">
    <property type="term" value="F:ribonuclease III activity"/>
    <property type="evidence" value="ECO:0007669"/>
    <property type="project" value="InterPro"/>
</dbReference>
<evidence type="ECO:0000313" key="3">
    <source>
        <dbReference type="Proteomes" id="UP000292447"/>
    </source>
</evidence>
<gene>
    <name evidence="2" type="primary">MPUL0B09350</name>
    <name evidence="2" type="ORF">METSCH_B09350</name>
</gene>
<dbReference type="GO" id="GO:0003735">
    <property type="term" value="F:structural constituent of ribosome"/>
    <property type="evidence" value="ECO:0007669"/>
    <property type="project" value="InterPro"/>
</dbReference>
<dbReference type="InterPro" id="IPR036389">
    <property type="entry name" value="RNase_III_sf"/>
</dbReference>
<feature type="domain" description="RNase III" evidence="1">
    <location>
        <begin position="65"/>
        <end position="199"/>
    </location>
</feature>
<dbReference type="InterPro" id="IPR040030">
    <property type="entry name" value="Ribosomal_mL57"/>
</dbReference>
<dbReference type="PANTHER" id="PTHR28160:SF1">
    <property type="entry name" value="LARGE RIBOSOMAL SUBUNIT PROTEIN ML57"/>
    <property type="match status" value="1"/>
</dbReference>
<dbReference type="PANTHER" id="PTHR28160">
    <property type="entry name" value="54S RIBOSOMAL PROTEIN L15, MITOCHONDRIAL"/>
    <property type="match status" value="1"/>
</dbReference>
<reference evidence="3" key="1">
    <citation type="submission" date="2019-03" db="EMBL/GenBank/DDBJ databases">
        <title>Snf2 controls pulcherriminic acid biosynthesis and connects pigmentation and antifungal activity of the yeast Metschnikowia pulcherrima.</title>
        <authorList>
            <person name="Gore-Lloyd D."/>
            <person name="Sumann I."/>
            <person name="Brachmann A.O."/>
            <person name="Schneeberger K."/>
            <person name="Ortiz-Merino R.A."/>
            <person name="Moreno-Beltran M."/>
            <person name="Schlaefli M."/>
            <person name="Kirner P."/>
            <person name="Santos Kron A."/>
            <person name="Wolfe K.H."/>
            <person name="Piel J."/>
            <person name="Ahrens C.H."/>
            <person name="Henk D."/>
            <person name="Freimoser F.M."/>
        </authorList>
    </citation>
    <scope>NUCLEOTIDE SEQUENCE [LARGE SCALE GENOMIC DNA]</scope>
    <source>
        <strain evidence="3">APC 1.2</strain>
    </source>
</reference>
<proteinExistence type="predicted"/>
<accession>A0A4P6XNA8</accession>
<dbReference type="STRING" id="2163413.A0A4P6XNA8"/>
<dbReference type="GO" id="GO:0006396">
    <property type="term" value="P:RNA processing"/>
    <property type="evidence" value="ECO:0007669"/>
    <property type="project" value="InterPro"/>
</dbReference>
<sequence length="215" mass="23960">MNSRTILRPAQRMFQRSVYVQSRLGIRKDPAQVLAVHSGHKYEPSEQNLLHLKTFLLEKYAIPDDMALQVLTHKSFAHGMKPYNEKLSVMGSKLANLFLGKYVLEKDTQNATAVGGKNLDVLGTPMAKELGGRMALGVFAKKTALNLVMFWKSYNHLLSFEESGELKVSAQMMYAMVGAVAFVHGKRAAEAFLREKLLQGSNSIEAIAAEFLELQ</sequence>
<keyword evidence="3" id="KW-1185">Reference proteome</keyword>